<evidence type="ECO:0000313" key="10">
    <source>
        <dbReference type="Proteomes" id="UP001208567"/>
    </source>
</evidence>
<dbReference type="InterPro" id="IPR058240">
    <property type="entry name" value="rSAM_sf"/>
</dbReference>
<comment type="cofactor">
    <cofactor evidence="1">
        <name>[4Fe-4S] cluster</name>
        <dbReference type="ChEBI" id="CHEBI:49883"/>
    </cofactor>
</comment>
<dbReference type="InterPro" id="IPR007197">
    <property type="entry name" value="rSAM"/>
</dbReference>
<dbReference type="PROSITE" id="PS51918">
    <property type="entry name" value="RADICAL_SAM"/>
    <property type="match status" value="1"/>
</dbReference>
<evidence type="ECO:0000313" key="9">
    <source>
        <dbReference type="EMBL" id="GLC30894.1"/>
    </source>
</evidence>
<keyword evidence="4" id="KW-0479">Metal-binding</keyword>
<proteinExistence type="inferred from homology"/>
<dbReference type="InterPro" id="IPR023885">
    <property type="entry name" value="4Fe4S-binding_SPASM_dom"/>
</dbReference>
<dbReference type="SFLD" id="SFLDG01386">
    <property type="entry name" value="main_SPASM_domain-containing"/>
    <property type="match status" value="1"/>
</dbReference>
<evidence type="ECO:0000256" key="4">
    <source>
        <dbReference type="ARBA" id="ARBA00022723"/>
    </source>
</evidence>
<reference evidence="9 10" key="1">
    <citation type="journal article" date="2024" name="Int. J. Syst. Evol. Microbiol.">
        <title>Clostridium omnivorum sp. nov., isolated from anoxic soil under the treatment of reductive soil disinfestation.</title>
        <authorList>
            <person name="Ueki A."/>
            <person name="Tonouchi A."/>
            <person name="Kaku N."/>
            <person name="Honma S."/>
            <person name="Ueki K."/>
        </authorList>
    </citation>
    <scope>NUCLEOTIDE SEQUENCE [LARGE SCALE GENOMIC DNA]</scope>
    <source>
        <strain evidence="9 10">E14</strain>
    </source>
</reference>
<dbReference type="Pfam" id="PF13186">
    <property type="entry name" value="SPASM"/>
    <property type="match status" value="1"/>
</dbReference>
<evidence type="ECO:0000256" key="5">
    <source>
        <dbReference type="ARBA" id="ARBA00023004"/>
    </source>
</evidence>
<dbReference type="CDD" id="cd21120">
    <property type="entry name" value="SPASM_anSME"/>
    <property type="match status" value="1"/>
</dbReference>
<dbReference type="InterPro" id="IPR047207">
    <property type="entry name" value="SPASM_anSME"/>
</dbReference>
<evidence type="ECO:0000256" key="1">
    <source>
        <dbReference type="ARBA" id="ARBA00001966"/>
    </source>
</evidence>
<evidence type="ECO:0000256" key="6">
    <source>
        <dbReference type="ARBA" id="ARBA00023014"/>
    </source>
</evidence>
<accession>A0ABQ5N713</accession>
<keyword evidence="3" id="KW-0949">S-adenosyl-L-methionine</keyword>
<dbReference type="SUPFAM" id="SSF102114">
    <property type="entry name" value="Radical SAM enzymes"/>
    <property type="match status" value="1"/>
</dbReference>
<dbReference type="SFLD" id="SFLDG01067">
    <property type="entry name" value="SPASM/twitch_domain_containing"/>
    <property type="match status" value="1"/>
</dbReference>
<evidence type="ECO:0000256" key="3">
    <source>
        <dbReference type="ARBA" id="ARBA00022691"/>
    </source>
</evidence>
<keyword evidence="10" id="KW-1185">Reference proteome</keyword>
<comment type="similarity">
    <text evidence="7">Belongs to the radical SAM superfamily. Anaerobic sulfatase-maturating enzyme family.</text>
</comment>
<dbReference type="Gene3D" id="3.20.20.70">
    <property type="entry name" value="Aldolase class I"/>
    <property type="match status" value="1"/>
</dbReference>
<protein>
    <submittedName>
        <fullName evidence="9">Radical SAM/SPASM domain-containing protein</fullName>
    </submittedName>
</protein>
<dbReference type="SFLD" id="SFLDF00289">
    <property type="entry name" value="anaerobic_Cys-type_sulfatase-m"/>
    <property type="match status" value="1"/>
</dbReference>
<dbReference type="NCBIfam" id="TIGR03942">
    <property type="entry name" value="sulfatase_rSAM"/>
    <property type="match status" value="1"/>
</dbReference>
<dbReference type="SFLD" id="SFLDS00029">
    <property type="entry name" value="Radical_SAM"/>
    <property type="match status" value="1"/>
</dbReference>
<dbReference type="PANTHER" id="PTHR43273:SF3">
    <property type="entry name" value="ANAEROBIC SULFATASE-MATURATING ENZYME HOMOLOG ASLB-RELATED"/>
    <property type="match status" value="1"/>
</dbReference>
<sequence>MPPISVLIKPASSGCNLKCKYCFYNDVAENRQVKSYGNMSEDTLEQIVKKTLEFADIQCNFAFQGGEPTLVGLDFYKKVIEFEKRYNKKNVRIVNTIQTNGISIDESFGRFLSENNFLVGLSIDGYKDLHDKNRVDYENRGTFSRVMKAVEIFNRYGVEYNILYVVTSESARHANKIYGFFKKNNFRYIQFIPCLDPLEEKGGYGYSLKPEIYGQFLKNTFDLWYKDILNNEAVSIRYFDNLLRRIMGYNTESCGMNGICSCQFVIEANGGVYPCDFYVTDQWYMGNIIEVDIETLSKSSKALEFIKSSNYICEDCRKCQWLNLCRGGCRREREPFYDGKPGLNKHCKAYDEFFNYSVERFYNAARYITNRR</sequence>
<keyword evidence="6" id="KW-0411">Iron-sulfur</keyword>
<gene>
    <name evidence="9" type="ORF">bsdE14_23040</name>
</gene>
<dbReference type="InterPro" id="IPR034485">
    <property type="entry name" value="Anaerobic_Cys-type_sulfatase-m"/>
</dbReference>
<keyword evidence="2" id="KW-0004">4Fe-4S</keyword>
<dbReference type="EMBL" id="BRXR01000001">
    <property type="protein sequence ID" value="GLC30894.1"/>
    <property type="molecule type" value="Genomic_DNA"/>
</dbReference>
<organism evidence="9 10">
    <name type="scientific">Clostridium omnivorum</name>
    <dbReference type="NCBI Taxonomy" id="1604902"/>
    <lineage>
        <taxon>Bacteria</taxon>
        <taxon>Bacillati</taxon>
        <taxon>Bacillota</taxon>
        <taxon>Clostridia</taxon>
        <taxon>Eubacteriales</taxon>
        <taxon>Clostridiaceae</taxon>
        <taxon>Clostridium</taxon>
    </lineage>
</organism>
<evidence type="ECO:0000256" key="7">
    <source>
        <dbReference type="ARBA" id="ARBA00023601"/>
    </source>
</evidence>
<dbReference type="CDD" id="cd01335">
    <property type="entry name" value="Radical_SAM"/>
    <property type="match status" value="1"/>
</dbReference>
<dbReference type="Proteomes" id="UP001208567">
    <property type="component" value="Unassembled WGS sequence"/>
</dbReference>
<dbReference type="RefSeq" id="WP_264850171.1">
    <property type="nucleotide sequence ID" value="NZ_BRXR01000001.1"/>
</dbReference>
<dbReference type="InterPro" id="IPR023867">
    <property type="entry name" value="Sulphatase_maturase_rSAM"/>
</dbReference>
<dbReference type="InterPro" id="IPR013785">
    <property type="entry name" value="Aldolase_TIM"/>
</dbReference>
<keyword evidence="5" id="KW-0408">Iron</keyword>
<name>A0ABQ5N713_9CLOT</name>
<dbReference type="SFLD" id="SFLDG01384">
    <property type="entry name" value="thioether_bond_formation_requi"/>
    <property type="match status" value="1"/>
</dbReference>
<evidence type="ECO:0000259" key="8">
    <source>
        <dbReference type="PROSITE" id="PS51918"/>
    </source>
</evidence>
<dbReference type="Pfam" id="PF04055">
    <property type="entry name" value="Radical_SAM"/>
    <property type="match status" value="1"/>
</dbReference>
<dbReference type="SFLD" id="SFLDG01072">
    <property type="entry name" value="dehydrogenase_like"/>
    <property type="match status" value="1"/>
</dbReference>
<dbReference type="NCBIfam" id="TIGR04085">
    <property type="entry name" value="rSAM_more_4Fe4S"/>
    <property type="match status" value="1"/>
</dbReference>
<dbReference type="PANTHER" id="PTHR43273">
    <property type="entry name" value="ANAEROBIC SULFATASE-MATURATING ENZYME HOMOLOG ASLB-RELATED"/>
    <property type="match status" value="1"/>
</dbReference>
<evidence type="ECO:0000256" key="2">
    <source>
        <dbReference type="ARBA" id="ARBA00022485"/>
    </source>
</evidence>
<feature type="domain" description="Radical SAM core" evidence="8">
    <location>
        <begin position="1"/>
        <end position="226"/>
    </location>
</feature>
<dbReference type="NCBIfam" id="NF010321">
    <property type="entry name" value="PRK13758.1"/>
    <property type="match status" value="1"/>
</dbReference>
<comment type="caution">
    <text evidence="9">The sequence shown here is derived from an EMBL/GenBank/DDBJ whole genome shotgun (WGS) entry which is preliminary data.</text>
</comment>